<keyword evidence="3" id="KW-1185">Reference proteome</keyword>
<evidence type="ECO:0000313" key="2">
    <source>
        <dbReference type="EMBL" id="GAA1708257.1"/>
    </source>
</evidence>
<evidence type="ECO:0000313" key="3">
    <source>
        <dbReference type="Proteomes" id="UP001499947"/>
    </source>
</evidence>
<accession>A0ABN2INN4</accession>
<name>A0ABN2INN4_9ACTN</name>
<feature type="region of interest" description="Disordered" evidence="1">
    <location>
        <begin position="1"/>
        <end position="23"/>
    </location>
</feature>
<reference evidence="2 3" key="1">
    <citation type="journal article" date="2019" name="Int. J. Syst. Evol. Microbiol.">
        <title>The Global Catalogue of Microorganisms (GCM) 10K type strain sequencing project: providing services to taxonomists for standard genome sequencing and annotation.</title>
        <authorList>
            <consortium name="The Broad Institute Genomics Platform"/>
            <consortium name="The Broad Institute Genome Sequencing Center for Infectious Disease"/>
            <person name="Wu L."/>
            <person name="Ma J."/>
        </authorList>
    </citation>
    <scope>NUCLEOTIDE SEQUENCE [LARGE SCALE GENOMIC DNA]</scope>
    <source>
        <strain evidence="2 3">JCM 13244</strain>
    </source>
</reference>
<protein>
    <submittedName>
        <fullName evidence="2">Uncharacterized protein</fullName>
    </submittedName>
</protein>
<dbReference type="Proteomes" id="UP001499947">
    <property type="component" value="Unassembled WGS sequence"/>
</dbReference>
<gene>
    <name evidence="2" type="ORF">GCM10009680_56330</name>
</gene>
<sequence>MTDDRSEPNEGEDEGGPEKSLGQYGVRRVPFRNPYASWMTPAFRARLLGGLFADSPWLDQVRRAVASAALSERFRAGPAPFSEPDLRRLGLGFSLQRNEAFQVARQLADSQKLIEQLEQYEPENWRRATLDHAAMLTVMEDGIPLVWVPPAEVIRVLCAESAPARRRTVLVGHVDQILEHGQHVLASIRRQDLAYPREYLRECLDLLGDGRPAAAQALATSVWDTTIRALVRADPSLQNKYGEFEYRTAKEKMPPASMAATISKFRAYCLHTCLHAAWANYFGPPVPREYNRHATAHAVGPTQYTMANALVAFMNALGFARELEETQRPISPAD</sequence>
<dbReference type="EMBL" id="BAAALR010000063">
    <property type="protein sequence ID" value="GAA1708257.1"/>
    <property type="molecule type" value="Genomic_DNA"/>
</dbReference>
<organism evidence="2 3">
    <name type="scientific">Streptomyces yatensis</name>
    <dbReference type="NCBI Taxonomy" id="155177"/>
    <lineage>
        <taxon>Bacteria</taxon>
        <taxon>Bacillati</taxon>
        <taxon>Actinomycetota</taxon>
        <taxon>Actinomycetes</taxon>
        <taxon>Kitasatosporales</taxon>
        <taxon>Streptomycetaceae</taxon>
        <taxon>Streptomyces</taxon>
        <taxon>Streptomyces violaceusniger group</taxon>
    </lineage>
</organism>
<evidence type="ECO:0000256" key="1">
    <source>
        <dbReference type="SAM" id="MobiDB-lite"/>
    </source>
</evidence>
<proteinExistence type="predicted"/>
<comment type="caution">
    <text evidence="2">The sequence shown here is derived from an EMBL/GenBank/DDBJ whole genome shotgun (WGS) entry which is preliminary data.</text>
</comment>